<name>A0A2P2MDJ9_RHIMU</name>
<accession>A0A2P2MDJ9</accession>
<dbReference type="AlphaFoldDB" id="A0A2P2MDJ9"/>
<reference evidence="1" key="1">
    <citation type="submission" date="2018-02" db="EMBL/GenBank/DDBJ databases">
        <title>Rhizophora mucronata_Transcriptome.</title>
        <authorList>
            <person name="Meera S.P."/>
            <person name="Sreeshan A."/>
            <person name="Augustine A."/>
        </authorList>
    </citation>
    <scope>NUCLEOTIDE SEQUENCE</scope>
    <source>
        <tissue evidence="1">Leaf</tissue>
    </source>
</reference>
<organism evidence="1">
    <name type="scientific">Rhizophora mucronata</name>
    <name type="common">Asiatic mangrove</name>
    <dbReference type="NCBI Taxonomy" id="61149"/>
    <lineage>
        <taxon>Eukaryota</taxon>
        <taxon>Viridiplantae</taxon>
        <taxon>Streptophyta</taxon>
        <taxon>Embryophyta</taxon>
        <taxon>Tracheophyta</taxon>
        <taxon>Spermatophyta</taxon>
        <taxon>Magnoliopsida</taxon>
        <taxon>eudicotyledons</taxon>
        <taxon>Gunneridae</taxon>
        <taxon>Pentapetalae</taxon>
        <taxon>rosids</taxon>
        <taxon>fabids</taxon>
        <taxon>Malpighiales</taxon>
        <taxon>Rhizophoraceae</taxon>
        <taxon>Rhizophora</taxon>
    </lineage>
</organism>
<evidence type="ECO:0000313" key="1">
    <source>
        <dbReference type="EMBL" id="MBX28308.1"/>
    </source>
</evidence>
<proteinExistence type="predicted"/>
<dbReference type="EMBL" id="GGEC01047824">
    <property type="protein sequence ID" value="MBX28308.1"/>
    <property type="molecule type" value="Transcribed_RNA"/>
</dbReference>
<protein>
    <submittedName>
        <fullName evidence="1">Uncharacterized protein MANES_18G058100</fullName>
    </submittedName>
</protein>
<sequence>MRRFAPCSHSCSSSTLAILLKCSY</sequence>